<keyword evidence="5" id="KW-0472">Membrane</keyword>
<evidence type="ECO:0000256" key="2">
    <source>
        <dbReference type="ARBA" id="ARBA00006824"/>
    </source>
</evidence>
<evidence type="ECO:0000256" key="6">
    <source>
        <dbReference type="RuleBase" id="RU363053"/>
    </source>
</evidence>
<dbReference type="Proteomes" id="UP000265040">
    <property type="component" value="Chromosome 4"/>
</dbReference>
<keyword evidence="4" id="KW-1133">Transmembrane helix</keyword>
<evidence type="ECO:0000256" key="3">
    <source>
        <dbReference type="ARBA" id="ARBA00022692"/>
    </source>
</evidence>
<accession>A0A3Q1K1T3</accession>
<comment type="similarity">
    <text evidence="2 6">Belongs to the peroxisomal membrane protein PXMP2/4 family.</text>
</comment>
<keyword evidence="3" id="KW-0812">Transmembrane</keyword>
<dbReference type="AlphaFoldDB" id="A0A3Q1K1T3"/>
<evidence type="ECO:0000256" key="4">
    <source>
        <dbReference type="ARBA" id="ARBA00022989"/>
    </source>
</evidence>
<dbReference type="PANTHER" id="PTHR11266">
    <property type="entry name" value="PEROXISOMAL MEMBRANE PROTEIN 2, PXMP2 MPV17"/>
    <property type="match status" value="1"/>
</dbReference>
<sequence length="221" mass="25591">MLPQAGKEFLVRLRSSCGMLFHGRYLLLINSLGGGGMMAFADVLEQTWEIRKEPDQLRDWSRTGRTFVVGCSVGPLLHYWYYWLDRVYVGKALNTVGKKILADQLIGSPVVGMGYFLGMDVMEGHTLSEGWEELKNKFLELYKTSWFVWPPAQMINFCFLSPKFRVLYINSVSLGWDTYLSYLKHRVRHLSVLEDKLLLRCSFFHLPSIKVCCRELFLNSV</sequence>
<dbReference type="GO" id="GO:0061668">
    <property type="term" value="P:mitochondrial ribosome assembly"/>
    <property type="evidence" value="ECO:0007669"/>
    <property type="project" value="TreeGrafter"/>
</dbReference>
<reference evidence="7" key="3">
    <citation type="submission" date="2025-09" db="UniProtKB">
        <authorList>
            <consortium name="Ensembl"/>
        </authorList>
    </citation>
    <scope>IDENTIFICATION</scope>
</reference>
<dbReference type="GeneTree" id="ENSGT00940000160620"/>
<dbReference type="OrthoDB" id="10267969at2759"/>
<reference evidence="7" key="2">
    <citation type="submission" date="2025-08" db="UniProtKB">
        <authorList>
            <consortium name="Ensembl"/>
        </authorList>
    </citation>
    <scope>IDENTIFICATION</scope>
</reference>
<comment type="subcellular location">
    <subcellularLocation>
        <location evidence="1">Membrane</location>
        <topology evidence="1">Multi-pass membrane protein</topology>
    </subcellularLocation>
</comment>
<evidence type="ECO:0000256" key="1">
    <source>
        <dbReference type="ARBA" id="ARBA00004141"/>
    </source>
</evidence>
<gene>
    <name evidence="7" type="primary">MPV17L2</name>
</gene>
<dbReference type="GO" id="GO:0005739">
    <property type="term" value="C:mitochondrion"/>
    <property type="evidence" value="ECO:0007669"/>
    <property type="project" value="TreeGrafter"/>
</dbReference>
<evidence type="ECO:0008006" key="9">
    <source>
        <dbReference type="Google" id="ProtNLM"/>
    </source>
</evidence>
<dbReference type="GO" id="GO:0016020">
    <property type="term" value="C:membrane"/>
    <property type="evidence" value="ECO:0007669"/>
    <property type="project" value="UniProtKB-SubCell"/>
</dbReference>
<evidence type="ECO:0000313" key="8">
    <source>
        <dbReference type="Proteomes" id="UP000265040"/>
    </source>
</evidence>
<proteinExistence type="inferred from homology"/>
<reference evidence="7" key="1">
    <citation type="submission" date="2021-04" db="EMBL/GenBank/DDBJ databases">
        <authorList>
            <consortium name="Wellcome Sanger Institute Data Sharing"/>
        </authorList>
    </citation>
    <scope>NUCLEOTIDE SEQUENCE [LARGE SCALE GENOMIC DNA]</scope>
</reference>
<organism evidence="7 8">
    <name type="scientific">Anabas testudineus</name>
    <name type="common">Climbing perch</name>
    <name type="synonym">Anthias testudineus</name>
    <dbReference type="NCBI Taxonomy" id="64144"/>
    <lineage>
        <taxon>Eukaryota</taxon>
        <taxon>Metazoa</taxon>
        <taxon>Chordata</taxon>
        <taxon>Craniata</taxon>
        <taxon>Vertebrata</taxon>
        <taxon>Euteleostomi</taxon>
        <taxon>Actinopterygii</taxon>
        <taxon>Neopterygii</taxon>
        <taxon>Teleostei</taxon>
        <taxon>Neoteleostei</taxon>
        <taxon>Acanthomorphata</taxon>
        <taxon>Anabantaria</taxon>
        <taxon>Anabantiformes</taxon>
        <taxon>Anabantoidei</taxon>
        <taxon>Anabantidae</taxon>
        <taxon>Anabas</taxon>
    </lineage>
</organism>
<dbReference type="Ensembl" id="ENSATET00000024159.2">
    <property type="protein sequence ID" value="ENSATEP00000023776.2"/>
    <property type="gene ID" value="ENSATEG00000026846.1"/>
</dbReference>
<dbReference type="PANTHER" id="PTHR11266:SF8">
    <property type="entry name" value="MPV17-LIKE PROTEIN 2"/>
    <property type="match status" value="1"/>
</dbReference>
<protein>
    <recommendedName>
        <fullName evidence="9">Mpv17-like protein 2</fullName>
    </recommendedName>
</protein>
<dbReference type="Pfam" id="PF04117">
    <property type="entry name" value="Mpv17_PMP22"/>
    <property type="match status" value="1"/>
</dbReference>
<dbReference type="InParanoid" id="A0A3Q1K1T3"/>
<evidence type="ECO:0000313" key="7">
    <source>
        <dbReference type="Ensembl" id="ENSATEP00000023776.2"/>
    </source>
</evidence>
<keyword evidence="8" id="KW-1185">Reference proteome</keyword>
<evidence type="ECO:0000256" key="5">
    <source>
        <dbReference type="ARBA" id="ARBA00023136"/>
    </source>
</evidence>
<name>A0A3Q1K1T3_ANATE</name>
<dbReference type="InterPro" id="IPR007248">
    <property type="entry name" value="Mpv17_PMP22"/>
</dbReference>
<dbReference type="FunCoup" id="A0A3Q1K1T3">
    <property type="interactions" value="320"/>
</dbReference>